<gene>
    <name evidence="1" type="ORF">K6K41_12675</name>
</gene>
<evidence type="ECO:0000313" key="1">
    <source>
        <dbReference type="EMBL" id="QZO02052.1"/>
    </source>
</evidence>
<keyword evidence="2" id="KW-1185">Reference proteome</keyword>
<dbReference type="KEGG" id="cmet:K6K41_12675"/>
<dbReference type="RefSeq" id="WP_261405430.1">
    <property type="nucleotide sequence ID" value="NZ_CP081869.1"/>
</dbReference>
<proteinExistence type="predicted"/>
<accession>A0A9E6RD10</accession>
<protein>
    <submittedName>
        <fullName evidence="1">Uncharacterized protein</fullName>
    </submittedName>
</protein>
<name>A0A9E6RD10_9HYPH</name>
<dbReference type="Proteomes" id="UP000825701">
    <property type="component" value="Chromosome"/>
</dbReference>
<dbReference type="EMBL" id="CP081869">
    <property type="protein sequence ID" value="QZO02052.1"/>
    <property type="molecule type" value="Genomic_DNA"/>
</dbReference>
<dbReference type="AlphaFoldDB" id="A0A9E6RD10"/>
<evidence type="ECO:0000313" key="2">
    <source>
        <dbReference type="Proteomes" id="UP000825701"/>
    </source>
</evidence>
<sequence length="168" mass="17716">MTVPSLRTKSSRASAQADVTALIDWTKGLAGDCMRLSEALCDPALDSARALGARAVEARRAASLRAADLFSDQPLEGVGEDTWRRLWAAAREYSEVDVATAAAEAPAIDRFTATDWPTRREQIASRDADLAVQIDALATSVTARRAALLAVLADPTACAPAPIAAAPR</sequence>
<organism evidence="1 2">
    <name type="scientific">Chenggangzhangella methanolivorans</name>
    <dbReference type="NCBI Taxonomy" id="1437009"/>
    <lineage>
        <taxon>Bacteria</taxon>
        <taxon>Pseudomonadati</taxon>
        <taxon>Pseudomonadota</taxon>
        <taxon>Alphaproteobacteria</taxon>
        <taxon>Hyphomicrobiales</taxon>
        <taxon>Methylopilaceae</taxon>
        <taxon>Chenggangzhangella</taxon>
    </lineage>
</organism>
<reference evidence="1" key="1">
    <citation type="submission" date="2021-08" db="EMBL/GenBank/DDBJ databases">
        <authorList>
            <person name="Zhang H."/>
            <person name="Xu M."/>
            <person name="Yu Z."/>
            <person name="Yang L."/>
            <person name="Cai Y."/>
        </authorList>
    </citation>
    <scope>NUCLEOTIDE SEQUENCE</scope>
    <source>
        <strain evidence="1">CHL1</strain>
    </source>
</reference>